<dbReference type="Pfam" id="PF03548">
    <property type="entry name" value="LolA"/>
    <property type="match status" value="1"/>
</dbReference>
<dbReference type="InterPro" id="IPR029046">
    <property type="entry name" value="LolA/LolB/LppX"/>
</dbReference>
<protein>
    <recommendedName>
        <fullName evidence="2">Outer membrane lipoprotein carrier protein LolA</fullName>
    </recommendedName>
</protein>
<feature type="non-terminal residue" evidence="1">
    <location>
        <position position="188"/>
    </location>
</feature>
<proteinExistence type="predicted"/>
<dbReference type="PANTHER" id="PTHR35869">
    <property type="entry name" value="OUTER-MEMBRANE LIPOPROTEIN CARRIER PROTEIN"/>
    <property type="match status" value="1"/>
</dbReference>
<dbReference type="AlphaFoldDB" id="A0A383CDC8"/>
<organism evidence="1">
    <name type="scientific">marine metagenome</name>
    <dbReference type="NCBI Taxonomy" id="408172"/>
    <lineage>
        <taxon>unclassified sequences</taxon>
        <taxon>metagenomes</taxon>
        <taxon>ecological metagenomes</taxon>
    </lineage>
</organism>
<dbReference type="PANTHER" id="PTHR35869:SF1">
    <property type="entry name" value="OUTER-MEMBRANE LIPOPROTEIN CARRIER PROTEIN"/>
    <property type="match status" value="1"/>
</dbReference>
<gene>
    <name evidence="1" type="ORF">METZ01_LOCUS483035</name>
</gene>
<accession>A0A383CDC8</accession>
<dbReference type="SUPFAM" id="SSF89392">
    <property type="entry name" value="Prokaryotic lipoproteins and lipoprotein localization factors"/>
    <property type="match status" value="1"/>
</dbReference>
<sequence>MPLLFCLPLLLVALIDTAQCEDGWPPGDQAYIDKAEAFLNEIDTYRARFIQVTSDGSYSEGWLWLQRPRLLRVEYAPPIDLLLVADGTFLIFFDRDIDQVTEFSYQAGPFRFLLADEVSFNEGMIVNSIKRQAGVLRIKLIDEQMSGAGSVTLVFEETPFRLVKWEVTDPASIVTHVTLYDHTFGLPL</sequence>
<name>A0A383CDC8_9ZZZZ</name>
<dbReference type="EMBL" id="UINC01207887">
    <property type="protein sequence ID" value="SVE30181.1"/>
    <property type="molecule type" value="Genomic_DNA"/>
</dbReference>
<evidence type="ECO:0000313" key="1">
    <source>
        <dbReference type="EMBL" id="SVE30181.1"/>
    </source>
</evidence>
<dbReference type="InterPro" id="IPR004564">
    <property type="entry name" value="OM_lipoprot_carrier_LolA-like"/>
</dbReference>
<dbReference type="CDD" id="cd16325">
    <property type="entry name" value="LolA"/>
    <property type="match status" value="1"/>
</dbReference>
<reference evidence="1" key="1">
    <citation type="submission" date="2018-05" db="EMBL/GenBank/DDBJ databases">
        <authorList>
            <person name="Lanie J.A."/>
            <person name="Ng W.-L."/>
            <person name="Kazmierczak K.M."/>
            <person name="Andrzejewski T.M."/>
            <person name="Davidsen T.M."/>
            <person name="Wayne K.J."/>
            <person name="Tettelin H."/>
            <person name="Glass J.I."/>
            <person name="Rusch D."/>
            <person name="Podicherti R."/>
            <person name="Tsui H.-C.T."/>
            <person name="Winkler M.E."/>
        </authorList>
    </citation>
    <scope>NUCLEOTIDE SEQUENCE</scope>
</reference>
<evidence type="ECO:0008006" key="2">
    <source>
        <dbReference type="Google" id="ProtNLM"/>
    </source>
</evidence>
<dbReference type="Gene3D" id="2.50.20.10">
    <property type="entry name" value="Lipoprotein localisation LolA/LolB/LppX"/>
    <property type="match status" value="1"/>
</dbReference>